<evidence type="ECO:0000259" key="1">
    <source>
        <dbReference type="Pfam" id="PF22230"/>
    </source>
</evidence>
<proteinExistence type="predicted"/>
<sequence>MARLYIATWGNPLAWSEVEYDCGDGRRARSFTSSVCAEADARVVVALDSVVAAEGNNRAAAEAAREAGLPVEEVAEGGTGRAKYIVGPPDCGEWRLRAREYVRRLAGKAGVEAEPVVVAALGRLGGWEFRGWPDLVLWELLMGLWRVLKGLEPKGQLDIYLDITHGINFMPAVALHAARLLASLALARGFERAVLKAYNALPGTWQLAKVYSETFDSILFPQPPETDLGRALYYGAPLHFALLSAGAEEPELEVELRCEGRAVAYQIVDRKARSSDDRGPAQRGGAQSAAPERLYELLLAVAASEGARGLLAGGSRVWLKGLMQWGLVDRLGPTARAVAKAELNRLYTAAQKLSAGECRRYAELLPFDLPERGDVCGDASRHFIAHAGLLAHYTTVCRESGGEAVVEVDKETFKCLSSAREPKPSSAR</sequence>
<dbReference type="PANTHER" id="PTHR37169">
    <property type="entry name" value="CRISPR SYSTEM ENDORIBONUCLEASE CSX1-RELATED"/>
    <property type="match status" value="1"/>
</dbReference>
<keyword evidence="3" id="KW-1185">Reference proteome</keyword>
<accession>G4RJY4</accession>
<dbReference type="EMBL" id="FN869859">
    <property type="protein sequence ID" value="CCC81879.1"/>
    <property type="molecule type" value="Genomic_DNA"/>
</dbReference>
<dbReference type="KEGG" id="ttn:TTX_1243"/>
<evidence type="ECO:0000313" key="2">
    <source>
        <dbReference type="EMBL" id="CCC81879.1"/>
    </source>
</evidence>
<protein>
    <submittedName>
        <fullName evidence="2">CRISPR system associated protein</fullName>
    </submittedName>
</protein>
<evidence type="ECO:0000313" key="3">
    <source>
        <dbReference type="Proteomes" id="UP000002654"/>
    </source>
</evidence>
<feature type="domain" description="CRISPR system endoribonuclease Csx1 CARF" evidence="1">
    <location>
        <begin position="4"/>
        <end position="202"/>
    </location>
</feature>
<dbReference type="OrthoDB" id="27811at2157"/>
<dbReference type="SUPFAM" id="SSF160980">
    <property type="entry name" value="SSO1389-like"/>
    <property type="match status" value="1"/>
</dbReference>
<organism evidence="2 3">
    <name type="scientific">Thermoproteus tenax (strain ATCC 35583 / DSM 2078 / JCM 9277 / NBRC 100435 / Kra 1)</name>
    <dbReference type="NCBI Taxonomy" id="768679"/>
    <lineage>
        <taxon>Archaea</taxon>
        <taxon>Thermoproteota</taxon>
        <taxon>Thermoprotei</taxon>
        <taxon>Thermoproteales</taxon>
        <taxon>Thermoproteaceae</taxon>
        <taxon>Thermoproteus</taxon>
    </lineage>
</organism>
<dbReference type="Pfam" id="PF22230">
    <property type="entry name" value="Csx1_CARF"/>
    <property type="match status" value="1"/>
</dbReference>
<dbReference type="InterPro" id="IPR052875">
    <property type="entry name" value="CRISPR_assoc_ribonuclease"/>
</dbReference>
<reference evidence="2 3" key="1">
    <citation type="journal article" date="2011" name="PLoS ONE">
        <title>The complete genome sequence of Thermoproteus tenax: a physiologically versatile member of the Crenarchaeota.</title>
        <authorList>
            <person name="Siebers B."/>
            <person name="Zaparty M."/>
            <person name="Raddatz G."/>
            <person name="Tjaden B."/>
            <person name="Albers S.V."/>
            <person name="Bell S.D."/>
            <person name="Blombach F."/>
            <person name="Kletzin A."/>
            <person name="Kyrpides N."/>
            <person name="Lanz C."/>
            <person name="Plagens A."/>
            <person name="Rampp M."/>
            <person name="Rosinus A."/>
            <person name="von Jan M."/>
            <person name="Makarova K.S."/>
            <person name="Klenk H.P."/>
            <person name="Schuster S.C."/>
            <person name="Hensel R."/>
        </authorList>
    </citation>
    <scope>NUCLEOTIDE SEQUENCE [LARGE SCALE GENOMIC DNA]</scope>
    <source>
        <strain evidence="3">ATCC 35583 / DSM 2078 / JCM 9277 / NBRC 100435 / Kra 1</strain>
    </source>
</reference>
<dbReference type="eggNOG" id="arCOG03433">
    <property type="taxonomic scope" value="Archaea"/>
</dbReference>
<dbReference type="RefSeq" id="WP_014127134.1">
    <property type="nucleotide sequence ID" value="NC_016070.1"/>
</dbReference>
<dbReference type="PANTHER" id="PTHR37169:SF1">
    <property type="entry name" value="CRISPR SYSTEM ENDORIBONUCLEASE CSX1"/>
    <property type="match status" value="1"/>
</dbReference>
<dbReference type="InterPro" id="IPR013383">
    <property type="entry name" value="CRISPR-assoc_prot_DxTHG_CS"/>
</dbReference>
<dbReference type="PATRIC" id="fig|768679.9.peg.1255"/>
<dbReference type="Gene3D" id="3.40.50.10640">
    <property type="entry name" value="SSO1389-like"/>
    <property type="match status" value="1"/>
</dbReference>
<dbReference type="PaxDb" id="768679-TTX_1243"/>
<gene>
    <name evidence="2" type="ordered locus">TTX_1243</name>
</gene>
<dbReference type="GeneID" id="11262124"/>
<dbReference type="HOGENOM" id="CLU_036468_0_0_2"/>
<dbReference type="NCBIfam" id="TIGR02549">
    <property type="entry name" value="CRISPR_DxTHG"/>
    <property type="match status" value="1"/>
</dbReference>
<dbReference type="Proteomes" id="UP000002654">
    <property type="component" value="Chromosome"/>
</dbReference>
<dbReference type="InterPro" id="IPR053857">
    <property type="entry name" value="Csx1_CARF"/>
</dbReference>
<name>G4RJY4_THETK</name>
<dbReference type="AlphaFoldDB" id="G4RJY4"/>